<keyword evidence="1" id="KW-1048">Host nucleus</keyword>
<dbReference type="EMBL" id="MF073915">
    <property type="protein sequence ID" value="ARU07103.1"/>
    <property type="molecule type" value="Viral_cRNA"/>
</dbReference>
<accession>A0A1Y0EUD4</accession>
<keyword evidence="2" id="KW-1035">Host cytoplasm</keyword>
<proteinExistence type="predicted"/>
<sequence>MDHYQRTTSQADMHKLIACWKLWLSLKNPTQGYLKTLVLKRWKSFSKQEWTN</sequence>
<organism evidence="3">
    <name type="scientific">Influenza A virus</name>
    <name type="common">A/Cygnus olor/Belgium/1567/2017(H5N8)</name>
    <dbReference type="NCBI Taxonomy" id="1986414"/>
    <lineage>
        <taxon>Viruses</taxon>
        <taxon>Riboviria</taxon>
        <taxon>Orthornavirae</taxon>
        <taxon>Negarnaviricota</taxon>
        <taxon>Polyploviricotina</taxon>
        <taxon>Insthoviricetes</taxon>
        <taxon>Articulavirales</taxon>
        <taxon>Orthomyxoviridae</taxon>
        <taxon>Alphainfluenzavirus</taxon>
        <taxon>Alphainfluenzavirus influenzae</taxon>
        <taxon>Influenza A virus</taxon>
    </lineage>
</organism>
<dbReference type="InterPro" id="IPR021045">
    <property type="entry name" value="Flu_proapoptotic_PB1-F2"/>
</dbReference>
<gene>
    <name evidence="3" type="primary">PB1-F2</name>
</gene>
<protein>
    <submittedName>
        <fullName evidence="3">Putative PB1-F2 protein</fullName>
    </submittedName>
</protein>
<evidence type="ECO:0000256" key="1">
    <source>
        <dbReference type="ARBA" id="ARBA00022562"/>
    </source>
</evidence>
<name>A0A1Y0EUD4_9INFA</name>
<evidence type="ECO:0000313" key="3">
    <source>
        <dbReference type="EMBL" id="ARU07103.1"/>
    </source>
</evidence>
<dbReference type="Pfam" id="PF11986">
    <property type="entry name" value="PB1-F2"/>
    <property type="match status" value="1"/>
</dbReference>
<reference evidence="3" key="1">
    <citation type="submission" date="2017-05" db="EMBL/GenBank/DDBJ databases">
        <authorList>
            <person name="Song R."/>
            <person name="Chenine A.L."/>
            <person name="Ruprecht R.M."/>
        </authorList>
    </citation>
    <scope>NUCLEOTIDE SEQUENCE</scope>
    <source>
        <strain evidence="3">A/Cygnus olor/Belgium/1567/2017</strain>
    </source>
</reference>
<evidence type="ECO:0000256" key="2">
    <source>
        <dbReference type="ARBA" id="ARBA00023200"/>
    </source>
</evidence>